<evidence type="ECO:0000313" key="3">
    <source>
        <dbReference type="Proteomes" id="UP000326396"/>
    </source>
</evidence>
<protein>
    <submittedName>
        <fullName evidence="2">Uncharacterized protein</fullName>
    </submittedName>
</protein>
<evidence type="ECO:0000313" key="2">
    <source>
        <dbReference type="EMBL" id="KAD7117468.1"/>
    </source>
</evidence>
<accession>A0A5N6PXE7</accession>
<keyword evidence="3" id="KW-1185">Reference proteome</keyword>
<comment type="caution">
    <text evidence="2">The sequence shown here is derived from an EMBL/GenBank/DDBJ whole genome shotgun (WGS) entry which is preliminary data.</text>
</comment>
<sequence length="246" mass="27228">MVDSTQVETSISMEPMSPLGIVAEETLSSIPEFSKDTTKDPYKVVGQLEEAVNIKVNSEAIAASEGPAIFEVTSSEEPLVDEPNGEATGSISSGLNNTDKGKRKLTPEEEAAQEERRDKGFDVDEILNWSVPRMASELDRVQQLEQAAAASKVVAVLIKKQNETAYREKMKKILVNYGFSRQQLGPMKNSTMDMYLREIKKKIAKGEFPSMEQIQAQRESLNLGFGGRVIIDTPLSGFASFRRQSF</sequence>
<organism evidence="2 3">
    <name type="scientific">Mikania micrantha</name>
    <name type="common">bitter vine</name>
    <dbReference type="NCBI Taxonomy" id="192012"/>
    <lineage>
        <taxon>Eukaryota</taxon>
        <taxon>Viridiplantae</taxon>
        <taxon>Streptophyta</taxon>
        <taxon>Embryophyta</taxon>
        <taxon>Tracheophyta</taxon>
        <taxon>Spermatophyta</taxon>
        <taxon>Magnoliopsida</taxon>
        <taxon>eudicotyledons</taxon>
        <taxon>Gunneridae</taxon>
        <taxon>Pentapetalae</taxon>
        <taxon>asterids</taxon>
        <taxon>campanulids</taxon>
        <taxon>Asterales</taxon>
        <taxon>Asteraceae</taxon>
        <taxon>Asteroideae</taxon>
        <taxon>Heliantheae alliance</taxon>
        <taxon>Eupatorieae</taxon>
        <taxon>Mikania</taxon>
    </lineage>
</organism>
<dbReference type="EMBL" id="SZYD01000002">
    <property type="protein sequence ID" value="KAD7117468.1"/>
    <property type="molecule type" value="Genomic_DNA"/>
</dbReference>
<evidence type="ECO:0000256" key="1">
    <source>
        <dbReference type="SAM" id="MobiDB-lite"/>
    </source>
</evidence>
<feature type="compositionally biased region" description="Polar residues" evidence="1">
    <location>
        <begin position="87"/>
        <end position="98"/>
    </location>
</feature>
<feature type="region of interest" description="Disordered" evidence="1">
    <location>
        <begin position="76"/>
        <end position="118"/>
    </location>
</feature>
<name>A0A5N6PXE7_9ASTR</name>
<dbReference type="AlphaFoldDB" id="A0A5N6PXE7"/>
<proteinExistence type="predicted"/>
<dbReference type="Proteomes" id="UP000326396">
    <property type="component" value="Linkage Group LG10"/>
</dbReference>
<reference evidence="2 3" key="1">
    <citation type="submission" date="2019-05" db="EMBL/GenBank/DDBJ databases">
        <title>Mikania micrantha, genome provides insights into the molecular mechanism of rapid growth.</title>
        <authorList>
            <person name="Liu B."/>
        </authorList>
    </citation>
    <scope>NUCLEOTIDE SEQUENCE [LARGE SCALE GENOMIC DNA]</scope>
    <source>
        <strain evidence="2">NLD-2019</strain>
        <tissue evidence="2">Leaf</tissue>
    </source>
</reference>
<gene>
    <name evidence="2" type="ORF">E3N88_04736</name>
</gene>